<sequence length="446" mass="50065">MDTHSVINFSFDSLLSVLLAIEAQTPILLSILGVLLLLSFVISGADVALFSLNNKDINMLKTKQHNAAKKIITLLEEPKEVFASLLLASTFTNICIIIIANFFINEYLDFSHLYPAAVVLIKVLVISFVILFFCEILPKVWATQSNLRFAYGAVGVVDIIHLLLGRISRWLVSIAMQVGKRMGGNKLEASNIRELDDAIDIKSEEEASQEEKNIMKGIVKFGTISVKQIMKSRLDINGIEYNTTLPELLKRIEELHYSRLPVYKDSMDNIVGVLNTKDIIPFLYAADDADWHPVIRTPFFVPESKLIEDLLIDLQNKRLHFAVVVDEFGGTSGIVTMEDIMEEVIGEIRDEFDDEENSPVKVDDNTYIFEGKTMIHDMCKVMKLPIHTFDKVRGESESLAGLVLEVAGAFPEVNEEIAVGDFIFVVLETSTNRIKQVKVIIKRSIA</sequence>
<evidence type="ECO:0000256" key="8">
    <source>
        <dbReference type="ARBA" id="ARBA00023136"/>
    </source>
</evidence>
<dbReference type="Pfam" id="PF03471">
    <property type="entry name" value="CorC_HlyC"/>
    <property type="match status" value="1"/>
</dbReference>
<gene>
    <name evidence="12" type="primary">gldE</name>
    <name evidence="12" type="ORF">ACFS6H_00450</name>
</gene>
<dbReference type="InterPro" id="IPR016169">
    <property type="entry name" value="FAD-bd_PCMH_sub2"/>
</dbReference>
<organism evidence="12 13">
    <name type="scientific">Terrimonas rubra</name>
    <dbReference type="NCBI Taxonomy" id="1035890"/>
    <lineage>
        <taxon>Bacteria</taxon>
        <taxon>Pseudomonadati</taxon>
        <taxon>Bacteroidota</taxon>
        <taxon>Chitinophagia</taxon>
        <taxon>Chitinophagales</taxon>
        <taxon>Chitinophagaceae</taxon>
        <taxon>Terrimonas</taxon>
    </lineage>
</organism>
<dbReference type="SUPFAM" id="SSF56176">
    <property type="entry name" value="FAD-binding/transporter-associated domain-like"/>
    <property type="match status" value="1"/>
</dbReference>
<dbReference type="RefSeq" id="WP_386093764.1">
    <property type="nucleotide sequence ID" value="NZ_JBHUOZ010000001.1"/>
</dbReference>
<evidence type="ECO:0000256" key="9">
    <source>
        <dbReference type="PROSITE-ProRule" id="PRU00703"/>
    </source>
</evidence>
<dbReference type="Pfam" id="PF00571">
    <property type="entry name" value="CBS"/>
    <property type="match status" value="2"/>
</dbReference>
<evidence type="ECO:0000256" key="4">
    <source>
        <dbReference type="ARBA" id="ARBA00022692"/>
    </source>
</evidence>
<evidence type="ECO:0000256" key="6">
    <source>
        <dbReference type="ARBA" id="ARBA00022989"/>
    </source>
</evidence>
<evidence type="ECO:0000313" key="12">
    <source>
        <dbReference type="EMBL" id="MFD2918153.1"/>
    </source>
</evidence>
<feature type="transmembrane region" description="Helical" evidence="10">
    <location>
        <begin position="81"/>
        <end position="104"/>
    </location>
</feature>
<dbReference type="Proteomes" id="UP001597511">
    <property type="component" value="Unassembled WGS sequence"/>
</dbReference>
<protein>
    <submittedName>
        <fullName evidence="12">Gliding motility-associated protein GldE</fullName>
    </submittedName>
</protein>
<evidence type="ECO:0000256" key="5">
    <source>
        <dbReference type="ARBA" id="ARBA00022737"/>
    </source>
</evidence>
<reference evidence="13" key="1">
    <citation type="journal article" date="2019" name="Int. J. Syst. Evol. Microbiol.">
        <title>The Global Catalogue of Microorganisms (GCM) 10K type strain sequencing project: providing services to taxonomists for standard genome sequencing and annotation.</title>
        <authorList>
            <consortium name="The Broad Institute Genomics Platform"/>
            <consortium name="The Broad Institute Genome Sequencing Center for Infectious Disease"/>
            <person name="Wu L."/>
            <person name="Ma J."/>
        </authorList>
    </citation>
    <scope>NUCLEOTIDE SEQUENCE [LARGE SCALE GENOMIC DNA]</scope>
    <source>
        <strain evidence="13">KCTC 23299</strain>
    </source>
</reference>
<keyword evidence="5" id="KW-0677">Repeat</keyword>
<comment type="similarity">
    <text evidence="2">Belongs to the UPF0053 family.</text>
</comment>
<dbReference type="Gene3D" id="1.20.120.350">
    <property type="entry name" value="Voltage-gated potassium channels. Chain C"/>
    <property type="match status" value="1"/>
</dbReference>
<dbReference type="Pfam" id="PF01595">
    <property type="entry name" value="CNNM"/>
    <property type="match status" value="1"/>
</dbReference>
<dbReference type="InterPro" id="IPR027359">
    <property type="entry name" value="Volt_channel_dom_sf"/>
</dbReference>
<dbReference type="InterPro" id="IPR044751">
    <property type="entry name" value="Ion_transp-like_CBS"/>
</dbReference>
<evidence type="ECO:0000259" key="11">
    <source>
        <dbReference type="PROSITE" id="PS51371"/>
    </source>
</evidence>
<dbReference type="InterPro" id="IPR000644">
    <property type="entry name" value="CBS_dom"/>
</dbReference>
<feature type="domain" description="CBS" evidence="11">
    <location>
        <begin position="294"/>
        <end position="351"/>
    </location>
</feature>
<dbReference type="InterPro" id="IPR046342">
    <property type="entry name" value="CBS_dom_sf"/>
</dbReference>
<dbReference type="SMART" id="SM01091">
    <property type="entry name" value="CorC_HlyC"/>
    <property type="match status" value="1"/>
</dbReference>
<evidence type="ECO:0000313" key="13">
    <source>
        <dbReference type="Proteomes" id="UP001597511"/>
    </source>
</evidence>
<keyword evidence="4 10" id="KW-0812">Transmembrane</keyword>
<name>A0ABW6A1M6_9BACT</name>
<feature type="transmembrane region" description="Helical" evidence="10">
    <location>
        <begin position="116"/>
        <end position="137"/>
    </location>
</feature>
<dbReference type="InterPro" id="IPR005170">
    <property type="entry name" value="Transptr-assoc_dom"/>
</dbReference>
<keyword evidence="6 10" id="KW-1133">Transmembrane helix</keyword>
<feature type="domain" description="CBS" evidence="11">
    <location>
        <begin position="230"/>
        <end position="289"/>
    </location>
</feature>
<accession>A0ABW6A1M6</accession>
<evidence type="ECO:0000256" key="10">
    <source>
        <dbReference type="SAM" id="Phobius"/>
    </source>
</evidence>
<dbReference type="NCBIfam" id="TIGR03520">
    <property type="entry name" value="GldE"/>
    <property type="match status" value="1"/>
</dbReference>
<dbReference type="PANTHER" id="PTHR22777">
    <property type="entry name" value="HEMOLYSIN-RELATED"/>
    <property type="match status" value="1"/>
</dbReference>
<feature type="transmembrane region" description="Helical" evidence="10">
    <location>
        <begin position="27"/>
        <end position="52"/>
    </location>
</feature>
<dbReference type="PROSITE" id="PS51371">
    <property type="entry name" value="CBS"/>
    <property type="match status" value="2"/>
</dbReference>
<evidence type="ECO:0000256" key="2">
    <source>
        <dbReference type="ARBA" id="ARBA00006337"/>
    </source>
</evidence>
<dbReference type="PANTHER" id="PTHR22777:SF32">
    <property type="entry name" value="UPF0053 INNER MEMBRANE PROTEIN YFJD"/>
    <property type="match status" value="1"/>
</dbReference>
<keyword evidence="3" id="KW-1003">Cell membrane</keyword>
<keyword evidence="8 10" id="KW-0472">Membrane</keyword>
<dbReference type="InterPro" id="IPR036318">
    <property type="entry name" value="FAD-bd_PCMH-like_sf"/>
</dbReference>
<evidence type="ECO:0000256" key="7">
    <source>
        <dbReference type="ARBA" id="ARBA00023122"/>
    </source>
</evidence>
<dbReference type="Gene3D" id="3.30.465.10">
    <property type="match status" value="1"/>
</dbReference>
<keyword evidence="13" id="KW-1185">Reference proteome</keyword>
<dbReference type="CDD" id="cd04590">
    <property type="entry name" value="CBS_pair_CorC_HlyC_assoc"/>
    <property type="match status" value="1"/>
</dbReference>
<keyword evidence="7 9" id="KW-0129">CBS domain</keyword>
<evidence type="ECO:0000256" key="3">
    <source>
        <dbReference type="ARBA" id="ARBA00022475"/>
    </source>
</evidence>
<dbReference type="SUPFAM" id="SSF54631">
    <property type="entry name" value="CBS-domain pair"/>
    <property type="match status" value="1"/>
</dbReference>
<feature type="transmembrane region" description="Helical" evidence="10">
    <location>
        <begin position="149"/>
        <end position="172"/>
    </location>
</feature>
<dbReference type="Gene3D" id="3.10.580.10">
    <property type="entry name" value="CBS-domain"/>
    <property type="match status" value="1"/>
</dbReference>
<comment type="caution">
    <text evidence="12">The sequence shown here is derived from an EMBL/GenBank/DDBJ whole genome shotgun (WGS) entry which is preliminary data.</text>
</comment>
<dbReference type="EMBL" id="JBHUOZ010000001">
    <property type="protein sequence ID" value="MFD2918153.1"/>
    <property type="molecule type" value="Genomic_DNA"/>
</dbReference>
<comment type="subcellular location">
    <subcellularLocation>
        <location evidence="1">Cell membrane</location>
        <topology evidence="1">Multi-pass membrane protein</topology>
    </subcellularLocation>
</comment>
<dbReference type="InterPro" id="IPR002550">
    <property type="entry name" value="CNNM"/>
</dbReference>
<proteinExistence type="inferred from homology"/>
<evidence type="ECO:0000256" key="1">
    <source>
        <dbReference type="ARBA" id="ARBA00004651"/>
    </source>
</evidence>
<dbReference type="InterPro" id="IPR019862">
    <property type="entry name" value="Motility-assoc_prot_GldE"/>
</dbReference>